<dbReference type="EMBL" id="BGPR01001160">
    <property type="protein sequence ID" value="GBM46988.1"/>
    <property type="molecule type" value="Genomic_DNA"/>
</dbReference>
<evidence type="ECO:0000313" key="2">
    <source>
        <dbReference type="Proteomes" id="UP000499080"/>
    </source>
</evidence>
<dbReference type="AlphaFoldDB" id="A0A4Y2G2V6"/>
<reference evidence="1 2" key="1">
    <citation type="journal article" date="2019" name="Sci. Rep.">
        <title>Orb-weaving spider Araneus ventricosus genome elucidates the spidroin gene catalogue.</title>
        <authorList>
            <person name="Kono N."/>
            <person name="Nakamura H."/>
            <person name="Ohtoshi R."/>
            <person name="Moran D.A.P."/>
            <person name="Shinohara A."/>
            <person name="Yoshida Y."/>
            <person name="Fujiwara M."/>
            <person name="Mori M."/>
            <person name="Tomita M."/>
            <person name="Arakawa K."/>
        </authorList>
    </citation>
    <scope>NUCLEOTIDE SEQUENCE [LARGE SCALE GENOMIC DNA]</scope>
</reference>
<accession>A0A4Y2G2V6</accession>
<protein>
    <submittedName>
        <fullName evidence="1">Uncharacterized protein</fullName>
    </submittedName>
</protein>
<dbReference type="Proteomes" id="UP000499080">
    <property type="component" value="Unassembled WGS sequence"/>
</dbReference>
<evidence type="ECO:0000313" key="1">
    <source>
        <dbReference type="EMBL" id="GBM46988.1"/>
    </source>
</evidence>
<name>A0A4Y2G2V6_ARAVE</name>
<sequence length="98" mass="10818">MSKRALTSSLGYNNGGGCVTSLQRYYVPPSGGVGPWPDDGLLGLLPRYSSYCRGCHLVLQKLWQGGGNAVCGIRSRSKFQFFVSIKIWWVKRFAVSID</sequence>
<proteinExistence type="predicted"/>
<gene>
    <name evidence="1" type="ORF">AVEN_217290_1</name>
</gene>
<comment type="caution">
    <text evidence="1">The sequence shown here is derived from an EMBL/GenBank/DDBJ whole genome shotgun (WGS) entry which is preliminary data.</text>
</comment>
<keyword evidence="2" id="KW-1185">Reference proteome</keyword>
<organism evidence="1 2">
    <name type="scientific">Araneus ventricosus</name>
    <name type="common">Orbweaver spider</name>
    <name type="synonym">Epeira ventricosa</name>
    <dbReference type="NCBI Taxonomy" id="182803"/>
    <lineage>
        <taxon>Eukaryota</taxon>
        <taxon>Metazoa</taxon>
        <taxon>Ecdysozoa</taxon>
        <taxon>Arthropoda</taxon>
        <taxon>Chelicerata</taxon>
        <taxon>Arachnida</taxon>
        <taxon>Araneae</taxon>
        <taxon>Araneomorphae</taxon>
        <taxon>Entelegynae</taxon>
        <taxon>Araneoidea</taxon>
        <taxon>Araneidae</taxon>
        <taxon>Araneus</taxon>
    </lineage>
</organism>